<keyword evidence="1" id="KW-1133">Transmembrane helix</keyword>
<feature type="transmembrane region" description="Helical" evidence="1">
    <location>
        <begin position="215"/>
        <end position="233"/>
    </location>
</feature>
<dbReference type="Proteomes" id="UP000593565">
    <property type="component" value="Unassembled WGS sequence"/>
</dbReference>
<evidence type="ECO:0000256" key="1">
    <source>
        <dbReference type="SAM" id="Phobius"/>
    </source>
</evidence>
<evidence type="ECO:0000313" key="2">
    <source>
        <dbReference type="EMBL" id="KAF4071508.1"/>
    </source>
</evidence>
<name>A0A7J5ZQK6_AMEME</name>
<feature type="transmembrane region" description="Helical" evidence="1">
    <location>
        <begin position="302"/>
        <end position="322"/>
    </location>
</feature>
<gene>
    <name evidence="2" type="ORF">AMELA_G00274160</name>
</gene>
<organism evidence="2 3">
    <name type="scientific">Ameiurus melas</name>
    <name type="common">Black bullhead</name>
    <name type="synonym">Silurus melas</name>
    <dbReference type="NCBI Taxonomy" id="219545"/>
    <lineage>
        <taxon>Eukaryota</taxon>
        <taxon>Metazoa</taxon>
        <taxon>Chordata</taxon>
        <taxon>Craniata</taxon>
        <taxon>Vertebrata</taxon>
        <taxon>Euteleostomi</taxon>
        <taxon>Actinopterygii</taxon>
        <taxon>Neopterygii</taxon>
        <taxon>Teleostei</taxon>
        <taxon>Ostariophysi</taxon>
        <taxon>Siluriformes</taxon>
        <taxon>Ictaluridae</taxon>
        <taxon>Ameiurus</taxon>
    </lineage>
</organism>
<feature type="transmembrane region" description="Helical" evidence="1">
    <location>
        <begin position="424"/>
        <end position="446"/>
    </location>
</feature>
<protein>
    <submittedName>
        <fullName evidence="2">Uncharacterized protein</fullName>
    </submittedName>
</protein>
<sequence>MEDLRNRGQKREGRHRDTWDPFQLNPIGAEKEKKKTCLILMQHFMAVVVGILVLTSAVISKGSLLTLATLSSPKSLRSSTDRQFYTLLLMCALVTPNLLVFLKCLWKCAFKSFVPPTMKTMGIISGIEILVALGTSILVLIVMPQFDVLTNLFISGGVCIGTALCHACLRLQLQTWMIIFPICSIVLVLTGYSLLGIDYYVRISSYVSDQEQDCYYYVALAIFASLLISLNWWENSLQASNVSKIQDMLNELDGFRDSVFMITSLMRIAVTVGVYFLYYGLIAETRIKWNAFTEITEDTLEIGLGVFFLQAFCSAACHWFGVVACKIHAVRISFAMPVSLTGPATLIVAIILFLTHASTLNVAPETSYLSEVTGNYTPIGNPFLDFCYGLAKLKVSNSTPLILLELSNSICRTTLNSHYAVWPFSMLALEGVCMWLGLITCTYYVWSMKLPRIERTSQLFVRRLYESAFIDQSLLLNIKMKVKNPESTENVENCVI</sequence>
<feature type="transmembrane region" description="Helical" evidence="1">
    <location>
        <begin position="43"/>
        <end position="64"/>
    </location>
</feature>
<feature type="transmembrane region" description="Helical" evidence="1">
    <location>
        <begin position="334"/>
        <end position="354"/>
    </location>
</feature>
<evidence type="ECO:0000313" key="3">
    <source>
        <dbReference type="Proteomes" id="UP000593565"/>
    </source>
</evidence>
<feature type="transmembrane region" description="Helical" evidence="1">
    <location>
        <begin position="84"/>
        <end position="102"/>
    </location>
</feature>
<accession>A0A7J5ZQK6</accession>
<dbReference type="EMBL" id="JAAGNN010000027">
    <property type="protein sequence ID" value="KAF4071508.1"/>
    <property type="molecule type" value="Genomic_DNA"/>
</dbReference>
<keyword evidence="1" id="KW-0812">Transmembrane</keyword>
<feature type="transmembrane region" description="Helical" evidence="1">
    <location>
        <begin position="149"/>
        <end position="169"/>
    </location>
</feature>
<keyword evidence="3" id="KW-1185">Reference proteome</keyword>
<reference evidence="2 3" key="1">
    <citation type="submission" date="2020-02" db="EMBL/GenBank/DDBJ databases">
        <title>A chromosome-scale genome assembly of the black bullhead catfish (Ameiurus melas).</title>
        <authorList>
            <person name="Wen M."/>
            <person name="Zham M."/>
            <person name="Cabau C."/>
            <person name="Klopp C."/>
            <person name="Donnadieu C."/>
            <person name="Roques C."/>
            <person name="Bouchez O."/>
            <person name="Lampietro C."/>
            <person name="Jouanno E."/>
            <person name="Herpin A."/>
            <person name="Louis A."/>
            <person name="Berthelot C."/>
            <person name="Parey E."/>
            <person name="Roest-Crollius H."/>
            <person name="Braasch I."/>
            <person name="Postlethwait J."/>
            <person name="Robinson-Rechavi M."/>
            <person name="Echchiki A."/>
            <person name="Begum T."/>
            <person name="Montfort J."/>
            <person name="Schartl M."/>
            <person name="Bobe J."/>
            <person name="Guiguen Y."/>
        </authorList>
    </citation>
    <scope>NUCLEOTIDE SEQUENCE [LARGE SCALE GENOMIC DNA]</scope>
    <source>
        <strain evidence="2">M_S1</strain>
        <tissue evidence="2">Blood</tissue>
    </source>
</reference>
<feature type="transmembrane region" description="Helical" evidence="1">
    <location>
        <begin position="123"/>
        <end position="143"/>
    </location>
</feature>
<proteinExistence type="predicted"/>
<feature type="transmembrane region" description="Helical" evidence="1">
    <location>
        <begin position="254"/>
        <end position="282"/>
    </location>
</feature>
<keyword evidence="1" id="KW-0472">Membrane</keyword>
<comment type="caution">
    <text evidence="2">The sequence shown here is derived from an EMBL/GenBank/DDBJ whole genome shotgun (WGS) entry which is preliminary data.</text>
</comment>
<dbReference type="AlphaFoldDB" id="A0A7J5ZQK6"/>
<feature type="transmembrane region" description="Helical" evidence="1">
    <location>
        <begin position="176"/>
        <end position="195"/>
    </location>
</feature>